<keyword evidence="6" id="KW-1185">Reference proteome</keyword>
<sequence>MATNLATAYVEIIPSAKGIGSAISQELTGVESKATSHGSKIGSKLSDGIKSTLKKGALGAGAAAGATLGRALQKGFGRLDAIEQAQAKFKGLGLSAKESGAVIEDVTAAVKGTAFATSEAADAAAMALAAGVKPGKELTGVLKTIGDTAAFAGKDFAEISPIFTKILNEGRVTGETLAQLGDNAVPAVQALSKELGVSAEEVRKLASNGEISWEQFKAAMDGAIGGSAQAQGETFRGSLKNLDAALGRFGETLLATPFKMGPQIFSALGKSVDDVTAKFKAGIEYLQTGVDTEGYMFKAFGTREQADEVMAMLDDVRRNWDEFQSGLRGDDASGMFGALGRSLREIGQAAVDIMPALMDVGASLGEAGMTASIVSITGALGVVAPLLADVLAPILQTVGDLMRENQGVVNALVTAFVGFKTVNAAAGGLAKVASSGGKLQKMFKGLGPAIKGSASGITGFAKVAKSGFLSATRGLKMFQGAFKMGQMGRSLKSVSGAVGKLGLSFGRASVYAKMAGKAITSGLVKGLKLAVGGIKALGMAIAANPIGLLVTAIAAVVAGLVYFFTQTETGKRLWASFMEFMGQVWENIKNWAQAAWDWIVQVWNGIPEWFSEKWNSVKETVSQAWEGIKTAISNAWNAITEWFAAAWEAYKAQVQANWEFVKSIFSAAWEGIKNIVILAWNGIQTFFTTAWTIFTSLVQTVWNGIVLVFQTVWNVIKTVVTTVWNGIAAFFSAAWTMFTSIVTTVWNTILAIIQGVWDGIKNAVTTIWNAVSSFISGAWSAFTGFVSSTWENIKNLISNAWEAIKATTQSVWEAIKTAIANAVQAMVSKLQEFASSVKSKIDEAWNHVKQFPQNIRNAFSNAGQWLVNAGKAIIQGLINGIKSMAGTVGNAIRSILPGAVQGLISLGDGGIALVDGGITAYANGGIRRLEQYANGGHRREKHVAQIANAGDWRLWAEPETGGEAYIPLARSKRGRSTAILNDVAKIFGLQLVDNDGNRVDATTPGGTGPKGSAVRAFANGGIRTAAEVRRFVEGDNVAGVQAERSLQGAPYENFPGRDGAWGDCSYTQGNIAAFMLGLNPWPRKFSTSSQLSWLRSNGANIGMGPEGSYRVGWYDNGGGQFGHTSGTLPDGTNVEMGGGNGGGAIGGGAVPWNHPQFTHHAWIPAAPGYTGPTGMDDAVADVPEVDFSDTTGGAATAVTSTTAATGSDPNMVPLDDDVAAKAEQAGMVDTSTTGEATTWSDAIGDMAKAFVSGHIKDILGVFGIPDEIPPIIVAARKMFVQATQGDPDGQKAQQQIEDAADAQLEAQDAVVDVEAEPVEIDSVSTGAIDDNAGVAGAAIEANPTPPPPEWGEGFFAYEIARAAIDQNFPGDEAPFDATQIALATALVESGDPMLMYANNAVPESLQYRHDAVGSDHDSVGLFQQRDNGAWGTVAQRMNPYDSAVMFYRELKKFDWQSMQPGDAAQKVQRSAFPDRYATKLDKAGNLAFDTGYFVYDPERNRNLLKNAPGFKKGGMVYGGNGKNLDDVLAWLSQGEMVINSDSVDADPAMAKTLNDAGPDAVRDQVLRDAVGGALNAVPELKLSGSMRDMLAQNLYGASNTFSQLASMGVAAGFQLAGTGARSALTAGAAGADMALAGAGIAPSMLGVPGLPTPPSIAGMAGMVPIEGLFGVAGDVASWYTGKVTSGIGNALAEATLGVYDIGVGQVEEVMNAFGMNRLNPAMIAENSELAELRGVLEDSVQTRFSPEAGYGTKQVGDTYVFNASDFGQMQSLYRREKAKKGKVGAR</sequence>
<name>A0AB37GCP0_CORAY</name>
<dbReference type="PANTHER" id="PTHR37813">
    <property type="entry name" value="FELS-2 PROPHAGE PROTEIN"/>
    <property type="match status" value="1"/>
</dbReference>
<reference evidence="5 6" key="1">
    <citation type="submission" date="2020-12" db="EMBL/GenBank/DDBJ databases">
        <title>FDA dAtabase for Regulatory Grade micrObial Sequences (FDA-ARGOS): Supporting development and validation of Infectious Disease Dx tests.</title>
        <authorList>
            <person name="Sproer C."/>
            <person name="Gronow S."/>
            <person name="Severitt S."/>
            <person name="Schroder I."/>
            <person name="Tallon L."/>
            <person name="Sadzewicz L."/>
            <person name="Zhao X."/>
            <person name="Boylan J."/>
            <person name="Ott S."/>
            <person name="Bowen H."/>
            <person name="Vavikolanu K."/>
            <person name="Mehta A."/>
            <person name="Aluvathingal J."/>
            <person name="Nadendla S."/>
            <person name="Lowell S."/>
            <person name="Myers T."/>
            <person name="Yan Y."/>
            <person name="Sichtig H."/>
        </authorList>
    </citation>
    <scope>NUCLEOTIDE SEQUENCE [LARGE SCALE GENOMIC DNA]</scope>
    <source>
        <strain evidence="3 5">FDAARGOS_938</strain>
        <strain evidence="4 6">FDAARGOS_991</strain>
    </source>
</reference>
<gene>
    <name evidence="3" type="ORF">I6G95_07140</name>
    <name evidence="4" type="ORF">I6H48_07715</name>
</gene>
<proteinExistence type="predicted"/>
<dbReference type="PANTHER" id="PTHR37813:SF1">
    <property type="entry name" value="FELS-2 PROPHAGE PROTEIN"/>
    <property type="match status" value="1"/>
</dbReference>
<feature type="domain" description="Tape measure protein N-terminal" evidence="2">
    <location>
        <begin position="76"/>
        <end position="249"/>
    </location>
</feature>
<dbReference type="InterPro" id="IPR013491">
    <property type="entry name" value="Tape_meas_N"/>
</dbReference>
<keyword evidence="1" id="KW-1133">Transmembrane helix</keyword>
<dbReference type="Gene3D" id="1.10.287.700">
    <property type="entry name" value="Helix hairpin bin"/>
    <property type="match status" value="1"/>
</dbReference>
<keyword evidence="1" id="KW-0472">Membrane</keyword>
<keyword evidence="1" id="KW-0812">Transmembrane</keyword>
<feature type="transmembrane region" description="Helical" evidence="1">
    <location>
        <begin position="546"/>
        <end position="564"/>
    </location>
</feature>
<accession>A0AB37GCP0</accession>
<evidence type="ECO:0000313" key="4">
    <source>
        <dbReference type="EMBL" id="QQB81866.1"/>
    </source>
</evidence>
<evidence type="ECO:0000256" key="1">
    <source>
        <dbReference type="SAM" id="Phobius"/>
    </source>
</evidence>
<dbReference type="RefSeq" id="WP_197914208.1">
    <property type="nucleotide sequence ID" value="NZ_CP065628.1"/>
</dbReference>
<dbReference type="Pfam" id="PF20155">
    <property type="entry name" value="TMP_3"/>
    <property type="match status" value="1"/>
</dbReference>
<dbReference type="Proteomes" id="UP000595198">
    <property type="component" value="Chromosome"/>
</dbReference>
<evidence type="ECO:0000313" key="5">
    <source>
        <dbReference type="Proteomes" id="UP000594774"/>
    </source>
</evidence>
<feature type="transmembrane region" description="Helical" evidence="1">
    <location>
        <begin position="700"/>
        <end position="716"/>
    </location>
</feature>
<organism evidence="3 5">
    <name type="scientific">Corynebacterium amycolatum</name>
    <dbReference type="NCBI Taxonomy" id="43765"/>
    <lineage>
        <taxon>Bacteria</taxon>
        <taxon>Bacillati</taxon>
        <taxon>Actinomycetota</taxon>
        <taxon>Actinomycetes</taxon>
        <taxon>Mycobacteriales</taxon>
        <taxon>Corynebacteriaceae</taxon>
        <taxon>Corynebacterium</taxon>
    </lineage>
</organism>
<dbReference type="Gene3D" id="1.20.120.20">
    <property type="entry name" value="Apolipoprotein"/>
    <property type="match status" value="1"/>
</dbReference>
<feature type="transmembrane region" description="Helical" evidence="1">
    <location>
        <begin position="723"/>
        <end position="746"/>
    </location>
</feature>
<dbReference type="EMBL" id="CP066023">
    <property type="protein sequence ID" value="QQB81866.1"/>
    <property type="molecule type" value="Genomic_DNA"/>
</dbReference>
<evidence type="ECO:0000313" key="6">
    <source>
        <dbReference type="Proteomes" id="UP000595198"/>
    </source>
</evidence>
<dbReference type="Proteomes" id="UP000594774">
    <property type="component" value="Chromosome"/>
</dbReference>
<evidence type="ECO:0000259" key="2">
    <source>
        <dbReference type="Pfam" id="PF20155"/>
    </source>
</evidence>
<protein>
    <submittedName>
        <fullName evidence="3">Tape measure protein</fullName>
    </submittedName>
</protein>
<dbReference type="NCBIfam" id="TIGR02675">
    <property type="entry name" value="tape_meas_nterm"/>
    <property type="match status" value="1"/>
</dbReference>
<evidence type="ECO:0000313" key="3">
    <source>
        <dbReference type="EMBL" id="QPR30027.1"/>
    </source>
</evidence>
<dbReference type="EMBL" id="CP065628">
    <property type="protein sequence ID" value="QPR30027.1"/>
    <property type="molecule type" value="Genomic_DNA"/>
</dbReference>